<accession>A0A6A4I586</accession>
<dbReference type="AlphaFoldDB" id="A0A6A4I586"/>
<dbReference type="OrthoDB" id="3253907at2759"/>
<evidence type="ECO:0000313" key="2">
    <source>
        <dbReference type="Proteomes" id="UP000799118"/>
    </source>
</evidence>
<reference evidence="1" key="1">
    <citation type="journal article" date="2019" name="Environ. Microbiol.">
        <title>Fungal ecological strategies reflected in gene transcription - a case study of two litter decomposers.</title>
        <authorList>
            <person name="Barbi F."/>
            <person name="Kohler A."/>
            <person name="Barry K."/>
            <person name="Baskaran P."/>
            <person name="Daum C."/>
            <person name="Fauchery L."/>
            <person name="Ihrmark K."/>
            <person name="Kuo A."/>
            <person name="LaButti K."/>
            <person name="Lipzen A."/>
            <person name="Morin E."/>
            <person name="Grigoriev I.V."/>
            <person name="Henrissat B."/>
            <person name="Lindahl B."/>
            <person name="Martin F."/>
        </authorList>
    </citation>
    <scope>NUCLEOTIDE SEQUENCE</scope>
    <source>
        <strain evidence="1">JB14</strain>
    </source>
</reference>
<keyword evidence="2" id="KW-1185">Reference proteome</keyword>
<evidence type="ECO:0000313" key="1">
    <source>
        <dbReference type="EMBL" id="KAE9405070.1"/>
    </source>
</evidence>
<dbReference type="EMBL" id="ML769412">
    <property type="protein sequence ID" value="KAE9405070.1"/>
    <property type="molecule type" value="Genomic_DNA"/>
</dbReference>
<gene>
    <name evidence="1" type="ORF">BT96DRAFT_1068610</name>
</gene>
<name>A0A6A4I586_9AGAR</name>
<protein>
    <submittedName>
        <fullName evidence="1">Uncharacterized protein</fullName>
    </submittedName>
</protein>
<organism evidence="1 2">
    <name type="scientific">Gymnopus androsaceus JB14</name>
    <dbReference type="NCBI Taxonomy" id="1447944"/>
    <lineage>
        <taxon>Eukaryota</taxon>
        <taxon>Fungi</taxon>
        <taxon>Dikarya</taxon>
        <taxon>Basidiomycota</taxon>
        <taxon>Agaricomycotina</taxon>
        <taxon>Agaricomycetes</taxon>
        <taxon>Agaricomycetidae</taxon>
        <taxon>Agaricales</taxon>
        <taxon>Marasmiineae</taxon>
        <taxon>Omphalotaceae</taxon>
        <taxon>Gymnopus</taxon>
    </lineage>
</organism>
<sequence>MNQWSMEHLLLECEASGQARVWQLAEEPWSQKETGWISPDFGTILGCALIIIKDSEGKHKTRDSRLYRMLVSESTHLIWKMRCDRVTTSLG</sequence>
<proteinExistence type="predicted"/>
<dbReference type="Proteomes" id="UP000799118">
    <property type="component" value="Unassembled WGS sequence"/>
</dbReference>